<dbReference type="Proteomes" id="UP000634522">
    <property type="component" value="Unassembled WGS sequence"/>
</dbReference>
<feature type="region of interest" description="Disordered" evidence="1">
    <location>
        <begin position="124"/>
        <end position="157"/>
    </location>
</feature>
<feature type="domain" description="DNA-binding protein H-NS-like C-terminal" evidence="2">
    <location>
        <begin position="71"/>
        <end position="116"/>
    </location>
</feature>
<evidence type="ECO:0000313" key="4">
    <source>
        <dbReference type="Proteomes" id="UP000634522"/>
    </source>
</evidence>
<comment type="caution">
    <text evidence="3">The sequence shown here is derived from an EMBL/GenBank/DDBJ whole genome shotgun (WGS) entry which is preliminary data.</text>
</comment>
<dbReference type="Gene3D" id="4.10.430.10">
    <property type="entry name" value="Histone-like protein H-NS, C-terminal domain"/>
    <property type="match status" value="1"/>
</dbReference>
<dbReference type="EMBL" id="WTVS01000002">
    <property type="protein sequence ID" value="NMF96165.1"/>
    <property type="molecule type" value="Genomic_DNA"/>
</dbReference>
<sequence length="157" mass="17148">MTMNLRSYSLPQLKQLRTRIEKEIAKQASAGKVSVLKRLRKLAHEHGLSLEEVLGGAAPVKATKAIPTSVATPKAPLPVKYRHPSKQDLAWSGRGRKPQWVEMWLTQGGALEALSTAAQKFEKKQQRKAMASRESESARPVVASENVAPADVAATTE</sequence>
<gene>
    <name evidence="3" type="ORF">GPA27_01985</name>
</gene>
<evidence type="ECO:0000259" key="2">
    <source>
        <dbReference type="SMART" id="SM00528"/>
    </source>
</evidence>
<evidence type="ECO:0000256" key="1">
    <source>
        <dbReference type="SAM" id="MobiDB-lite"/>
    </source>
</evidence>
<keyword evidence="4" id="KW-1185">Reference proteome</keyword>
<reference evidence="3 4" key="1">
    <citation type="submission" date="2019-12" db="EMBL/GenBank/DDBJ databases">
        <title>Comparative genomics gives insights into the taxonomy of the Azoarcus-Aromatoleum group and reveals separate origins of nif in the plant-associated Azoarcus and non-plant-associated Aromatoleum sub-groups.</title>
        <authorList>
            <person name="Lafos M."/>
            <person name="Maluk M."/>
            <person name="Batista M."/>
            <person name="Junghare M."/>
            <person name="Carmona M."/>
            <person name="Faoro H."/>
            <person name="Cruz L.M."/>
            <person name="Battistoni F."/>
            <person name="De Souza E."/>
            <person name="Pedrosa F."/>
            <person name="Chen W.-M."/>
            <person name="Poole P.S."/>
            <person name="Dixon R.A."/>
            <person name="James E.K."/>
        </authorList>
    </citation>
    <scope>NUCLEOTIDE SEQUENCE [LARGE SCALE GENOMIC DNA]</scope>
    <source>
        <strain evidence="3 4">T</strain>
    </source>
</reference>
<dbReference type="InterPro" id="IPR037150">
    <property type="entry name" value="H-NS_C_dom_sf"/>
</dbReference>
<dbReference type="SUPFAM" id="SSF81273">
    <property type="entry name" value="H-NS histone-like proteins"/>
    <property type="match status" value="1"/>
</dbReference>
<dbReference type="SMART" id="SM00528">
    <property type="entry name" value="HNS"/>
    <property type="match status" value="1"/>
</dbReference>
<dbReference type="InterPro" id="IPR027444">
    <property type="entry name" value="H-NS_C_dom"/>
</dbReference>
<protein>
    <submittedName>
        <fullName evidence="3">H-NS histone family protein</fullName>
    </submittedName>
</protein>
<evidence type="ECO:0000313" key="3">
    <source>
        <dbReference type="EMBL" id="NMF96165.1"/>
    </source>
</evidence>
<dbReference type="Pfam" id="PF00816">
    <property type="entry name" value="Histone_HNS"/>
    <property type="match status" value="1"/>
</dbReference>
<proteinExistence type="predicted"/>
<organism evidence="3 4">
    <name type="scientific">Aromatoleum toluolicum</name>
    <dbReference type="NCBI Taxonomy" id="90060"/>
    <lineage>
        <taxon>Bacteria</taxon>
        <taxon>Pseudomonadati</taxon>
        <taxon>Pseudomonadota</taxon>
        <taxon>Betaproteobacteria</taxon>
        <taxon>Rhodocyclales</taxon>
        <taxon>Rhodocyclaceae</taxon>
        <taxon>Aromatoleum</taxon>
    </lineage>
</organism>
<feature type="region of interest" description="Disordered" evidence="1">
    <location>
        <begin position="74"/>
        <end position="93"/>
    </location>
</feature>
<accession>A0ABX1NA54</accession>
<name>A0ABX1NA54_9RHOO</name>